<dbReference type="SUPFAM" id="SSF53474">
    <property type="entry name" value="alpha/beta-Hydrolases"/>
    <property type="match status" value="1"/>
</dbReference>
<gene>
    <name evidence="2" type="ORF">EhV101</name>
</gene>
<evidence type="ECO:0000313" key="3">
    <source>
        <dbReference type="Proteomes" id="UP000000863"/>
    </source>
</evidence>
<dbReference type="RefSeq" id="YP_293855.1">
    <property type="nucleotide sequence ID" value="NC_007346.1"/>
</dbReference>
<protein>
    <submittedName>
        <fullName evidence="2">Putative hydrolase</fullName>
    </submittedName>
</protein>
<sequence>MVYEAIDDTLIHYSYNKCNGNYNCIVMIHDIFASKESWFYLQQHFTKSNITNISIDIPGFGASPTLTTKYDYSYRSLAVIISLLLTKLAIGPCVVIGHGTGCIIAASLSTISANIKGIVMISPNFDTPPSYLKVAPSCFVSSYVSRICKQYYQYNRLETLHEHQIIVKPFKHHFQNSYRRDVVERMIYAVESSYIDIIEMIFCPLFTIAPSKEKHAIHSNVLTTLADAGSTFKFVDHVGNFMHHEAPELIFTYIYEFVKQLSKSDMSI</sequence>
<dbReference type="EMBL" id="AJ890364">
    <property type="protein sequence ID" value="CAI65524.1"/>
    <property type="molecule type" value="Genomic_DNA"/>
</dbReference>
<dbReference type="ESTHER" id="ehv86-q4a332">
    <property type="family name" value="6_AlphaBeta_hydrolase"/>
</dbReference>
<accession>Q4A332</accession>
<organismHost>
    <name type="scientific">Emiliania huxleyi</name>
    <name type="common">Coccolithophore</name>
    <name type="synonym">Pontosphaera huxleyi</name>
    <dbReference type="NCBI Taxonomy" id="2903"/>
</organismHost>
<evidence type="ECO:0000259" key="1">
    <source>
        <dbReference type="Pfam" id="PF00561"/>
    </source>
</evidence>
<dbReference type="InterPro" id="IPR029058">
    <property type="entry name" value="AB_hydrolase_fold"/>
</dbReference>
<evidence type="ECO:0000313" key="2">
    <source>
        <dbReference type="EMBL" id="CAI65524.1"/>
    </source>
</evidence>
<keyword evidence="2" id="KW-0378">Hydrolase</keyword>
<dbReference type="KEGG" id="vg:3654713"/>
<dbReference type="GeneID" id="3654713"/>
<feature type="domain" description="AB hydrolase-1" evidence="1">
    <location>
        <begin position="25"/>
        <end position="131"/>
    </location>
</feature>
<dbReference type="InterPro" id="IPR050266">
    <property type="entry name" value="AB_hydrolase_sf"/>
</dbReference>
<proteinExistence type="predicted"/>
<dbReference type="PANTHER" id="PTHR43798">
    <property type="entry name" value="MONOACYLGLYCEROL LIPASE"/>
    <property type="match status" value="1"/>
</dbReference>
<dbReference type="PANTHER" id="PTHR43798:SF33">
    <property type="entry name" value="HYDROLASE, PUTATIVE (AFU_ORTHOLOGUE AFUA_2G14860)-RELATED"/>
    <property type="match status" value="1"/>
</dbReference>
<dbReference type="GO" id="GO:0016787">
    <property type="term" value="F:hydrolase activity"/>
    <property type="evidence" value="ECO:0007669"/>
    <property type="project" value="UniProtKB-KW"/>
</dbReference>
<dbReference type="GO" id="GO:0016020">
    <property type="term" value="C:membrane"/>
    <property type="evidence" value="ECO:0007669"/>
    <property type="project" value="TreeGrafter"/>
</dbReference>
<reference evidence="2 3" key="1">
    <citation type="journal article" date="2005" name="Science">
        <title>Complete genome sequence and lytic phase transcription profile of a Coccolithovirus.</title>
        <authorList>
            <person name="Wilson W.H."/>
            <person name="Schroeder D.C."/>
            <person name="Allen M.J."/>
            <person name="Holden M.T.G."/>
            <person name="Parkhill J."/>
            <person name="Barrell B.G."/>
            <person name="Churcher C."/>
            <person name="Hamlin N."/>
            <person name="Mungall K."/>
            <person name="Norbertczak H."/>
            <person name="Quail M.A."/>
            <person name="Price C."/>
            <person name="Rabbinowitsch E."/>
            <person name="Walker D."/>
            <person name="Craigon M."/>
            <person name="Roy D."/>
            <person name="Ghazal P."/>
        </authorList>
    </citation>
    <scope>NUCLEOTIDE SEQUENCE [LARGE SCALE GENOMIC DNA]</scope>
    <source>
        <strain evidence="3">Isolate United Kingdom/English Channel/1999</strain>
    </source>
</reference>
<keyword evidence="3" id="KW-1185">Reference proteome</keyword>
<dbReference type="Pfam" id="PF00561">
    <property type="entry name" value="Abhydrolase_1"/>
    <property type="match status" value="1"/>
</dbReference>
<dbReference type="InterPro" id="IPR000073">
    <property type="entry name" value="AB_hydrolase_1"/>
</dbReference>
<organism evidence="2 3">
    <name type="scientific">Emiliania huxleyi virus 86 (isolate United Kingdom/English Channel/1999)</name>
    <name type="common">EhV-86</name>
    <dbReference type="NCBI Taxonomy" id="654925"/>
    <lineage>
        <taxon>Viruses</taxon>
        <taxon>Varidnaviria</taxon>
        <taxon>Bamfordvirae</taxon>
        <taxon>Nucleocytoviricota</taxon>
        <taxon>Megaviricetes</taxon>
        <taxon>Algavirales</taxon>
        <taxon>Phycodnaviridae</taxon>
        <taxon>Coccolithovirus</taxon>
        <taxon>Coccolithovirus huxleyi</taxon>
        <taxon>Emiliania huxleyi virus 86</taxon>
    </lineage>
</organism>
<name>Q4A332_EHV8U</name>
<dbReference type="Gene3D" id="3.40.50.1820">
    <property type="entry name" value="alpha/beta hydrolase"/>
    <property type="match status" value="1"/>
</dbReference>
<dbReference type="Proteomes" id="UP000000863">
    <property type="component" value="Segment"/>
</dbReference>